<dbReference type="SUPFAM" id="SSF48264">
    <property type="entry name" value="Cytochrome P450"/>
    <property type="match status" value="1"/>
</dbReference>
<sequence>MSSALTDPRYTVPPVPAADQGVAWLRASVARFCDGPAHERRRALVVAELAAVDPRTLAGRRGSSPVAVLAEALGLAVAPEDVELVAGCYQPHTAVTPEADDAVARLVEACGGVPDERTANRIGLLVQACAATAALVAGVHPPVPVTRRVAPDGTLVVVDLTDHPFGLGAHACPGREHALAIAGGPTR</sequence>
<dbReference type="GO" id="GO:0016705">
    <property type="term" value="F:oxidoreductase activity, acting on paired donors, with incorporation or reduction of molecular oxygen"/>
    <property type="evidence" value="ECO:0007669"/>
    <property type="project" value="InterPro"/>
</dbReference>
<keyword evidence="2" id="KW-1185">Reference proteome</keyword>
<dbReference type="RefSeq" id="WP_106187612.1">
    <property type="nucleotide sequence ID" value="NZ_PVTF01000003.1"/>
</dbReference>
<dbReference type="AlphaFoldDB" id="A0A2T0TED3"/>
<dbReference type="InterPro" id="IPR036396">
    <property type="entry name" value="Cyt_P450_sf"/>
</dbReference>
<evidence type="ECO:0008006" key="3">
    <source>
        <dbReference type="Google" id="ProtNLM"/>
    </source>
</evidence>
<name>A0A2T0TED3_9PSEU</name>
<organism evidence="1 2">
    <name type="scientific">Umezawaea tangerina</name>
    <dbReference type="NCBI Taxonomy" id="84725"/>
    <lineage>
        <taxon>Bacteria</taxon>
        <taxon>Bacillati</taxon>
        <taxon>Actinomycetota</taxon>
        <taxon>Actinomycetes</taxon>
        <taxon>Pseudonocardiales</taxon>
        <taxon>Pseudonocardiaceae</taxon>
        <taxon>Umezawaea</taxon>
    </lineage>
</organism>
<evidence type="ECO:0000313" key="1">
    <source>
        <dbReference type="EMBL" id="PRY44020.1"/>
    </source>
</evidence>
<comment type="caution">
    <text evidence="1">The sequence shown here is derived from an EMBL/GenBank/DDBJ whole genome shotgun (WGS) entry which is preliminary data.</text>
</comment>
<evidence type="ECO:0000313" key="2">
    <source>
        <dbReference type="Proteomes" id="UP000239494"/>
    </source>
</evidence>
<reference evidence="1 2" key="1">
    <citation type="submission" date="2018-03" db="EMBL/GenBank/DDBJ databases">
        <title>Genomic Encyclopedia of Archaeal and Bacterial Type Strains, Phase II (KMG-II): from individual species to whole genera.</title>
        <authorList>
            <person name="Goeker M."/>
        </authorList>
    </citation>
    <scope>NUCLEOTIDE SEQUENCE [LARGE SCALE GENOMIC DNA]</scope>
    <source>
        <strain evidence="1 2">DSM 44720</strain>
    </source>
</reference>
<dbReference type="Proteomes" id="UP000239494">
    <property type="component" value="Unassembled WGS sequence"/>
</dbReference>
<proteinExistence type="predicted"/>
<dbReference type="PROSITE" id="PS00086">
    <property type="entry name" value="CYTOCHROME_P450"/>
    <property type="match status" value="1"/>
</dbReference>
<dbReference type="GO" id="GO:0020037">
    <property type="term" value="F:heme binding"/>
    <property type="evidence" value="ECO:0007669"/>
    <property type="project" value="InterPro"/>
</dbReference>
<dbReference type="GO" id="GO:0005506">
    <property type="term" value="F:iron ion binding"/>
    <property type="evidence" value="ECO:0007669"/>
    <property type="project" value="InterPro"/>
</dbReference>
<dbReference type="EMBL" id="PVTF01000003">
    <property type="protein sequence ID" value="PRY44020.1"/>
    <property type="molecule type" value="Genomic_DNA"/>
</dbReference>
<accession>A0A2T0TED3</accession>
<dbReference type="GO" id="GO:0004497">
    <property type="term" value="F:monooxygenase activity"/>
    <property type="evidence" value="ECO:0007669"/>
    <property type="project" value="InterPro"/>
</dbReference>
<protein>
    <recommendedName>
        <fullName evidence="3">Cytochrome P450</fullName>
    </recommendedName>
</protein>
<dbReference type="OrthoDB" id="5006855at2"/>
<gene>
    <name evidence="1" type="ORF">CLV43_103771</name>
</gene>
<dbReference type="InterPro" id="IPR017972">
    <property type="entry name" value="Cyt_P450_CS"/>
</dbReference>